<protein>
    <submittedName>
        <fullName evidence="2">Alpha/beta hydrolase</fullName>
    </submittedName>
</protein>
<evidence type="ECO:0000313" key="2">
    <source>
        <dbReference type="EMBL" id="NDW46108.1"/>
    </source>
</evidence>
<dbReference type="InterPro" id="IPR000073">
    <property type="entry name" value="AB_hydrolase_1"/>
</dbReference>
<comment type="caution">
    <text evidence="2">The sequence shown here is derived from an EMBL/GenBank/DDBJ whole genome shotgun (WGS) entry which is preliminary data.</text>
</comment>
<feature type="domain" description="AB hydrolase-1" evidence="1">
    <location>
        <begin position="33"/>
        <end position="252"/>
    </location>
</feature>
<dbReference type="RefSeq" id="WP_164130887.1">
    <property type="nucleotide sequence ID" value="NZ_JAAGOX010000022.1"/>
</dbReference>
<name>A0A6B2NRT5_9RHOB</name>
<keyword evidence="2" id="KW-0378">Hydrolase</keyword>
<dbReference type="InterPro" id="IPR029058">
    <property type="entry name" value="AB_hydrolase_fold"/>
</dbReference>
<sequence>MEWSSAPTEKLRVNGAALEYACYGPAPSEAPTIVLLHEGLGCTALWRDFPSRLAERTGLGVLVYSRQGYGKSDPISLPRPLDFQTREALDVLPRVLDVTGVDRAILFGHSDGATIAAIYAGSVEDRRVRGLILEAPHFFTEPSGLASIAAAREAYESVDLKAKMAKYHLDPDGAFKGWNGAWLDPGFAAWNVAEVIDYIRVPILAIQGRQDQYGTMAQIEEIENRAYCPVDTLILDCEHAPHQESPEPVLDAVGEYCARLIRIEAAQVIPA</sequence>
<dbReference type="AlphaFoldDB" id="A0A6B2NRT5"/>
<dbReference type="GO" id="GO:0016787">
    <property type="term" value="F:hydrolase activity"/>
    <property type="evidence" value="ECO:0007669"/>
    <property type="project" value="UniProtKB-KW"/>
</dbReference>
<dbReference type="PANTHER" id="PTHR43689">
    <property type="entry name" value="HYDROLASE"/>
    <property type="match status" value="1"/>
</dbReference>
<reference evidence="2" key="1">
    <citation type="submission" date="2020-02" db="EMBL/GenBank/DDBJ databases">
        <title>Delineation of the pyrene-degrading pathway in Roseobacter clade bacteria by genomic analysis.</title>
        <authorList>
            <person name="Zhou H."/>
            <person name="Wang H."/>
        </authorList>
    </citation>
    <scope>NUCLEOTIDE SEQUENCE</scope>
    <source>
        <strain evidence="2">PrR005</strain>
    </source>
</reference>
<dbReference type="PANTHER" id="PTHR43689:SF8">
    <property type="entry name" value="ALPHA_BETA-HYDROLASES SUPERFAMILY PROTEIN"/>
    <property type="match status" value="1"/>
</dbReference>
<accession>A0A6B2NRT5</accession>
<dbReference type="SUPFAM" id="SSF53474">
    <property type="entry name" value="alpha/beta-Hydrolases"/>
    <property type="match status" value="1"/>
</dbReference>
<organism evidence="2">
    <name type="scientific">Ruegeria sp. PrR005</name>
    <dbReference type="NCBI Taxonomy" id="2706882"/>
    <lineage>
        <taxon>Bacteria</taxon>
        <taxon>Pseudomonadati</taxon>
        <taxon>Pseudomonadota</taxon>
        <taxon>Alphaproteobacteria</taxon>
        <taxon>Rhodobacterales</taxon>
        <taxon>Roseobacteraceae</taxon>
        <taxon>Ruegeria</taxon>
    </lineage>
</organism>
<dbReference type="EMBL" id="JAAGOX010000022">
    <property type="protein sequence ID" value="NDW46108.1"/>
    <property type="molecule type" value="Genomic_DNA"/>
</dbReference>
<dbReference type="Pfam" id="PF12697">
    <property type="entry name" value="Abhydrolase_6"/>
    <property type="match status" value="1"/>
</dbReference>
<evidence type="ECO:0000259" key="1">
    <source>
        <dbReference type="Pfam" id="PF12697"/>
    </source>
</evidence>
<dbReference type="Gene3D" id="3.40.50.1820">
    <property type="entry name" value="alpha/beta hydrolase"/>
    <property type="match status" value="1"/>
</dbReference>
<gene>
    <name evidence="2" type="ORF">G0P99_14160</name>
</gene>
<proteinExistence type="predicted"/>